<dbReference type="InterPro" id="IPR050546">
    <property type="entry name" value="Glycosyl_Hydrlase_16"/>
</dbReference>
<dbReference type="PRINTS" id="PR00792">
    <property type="entry name" value="PEPSIN"/>
</dbReference>
<feature type="domain" description="GH16" evidence="8">
    <location>
        <begin position="32"/>
        <end position="320"/>
    </location>
</feature>
<proteinExistence type="inferred from homology"/>
<keyword evidence="6" id="KW-0326">Glycosidase</keyword>
<evidence type="ECO:0000259" key="9">
    <source>
        <dbReference type="PROSITE" id="PS51767"/>
    </source>
</evidence>
<dbReference type="Gene3D" id="2.60.120.200">
    <property type="match status" value="1"/>
</dbReference>
<evidence type="ECO:0000259" key="8">
    <source>
        <dbReference type="PROSITE" id="PS51762"/>
    </source>
</evidence>
<dbReference type="SUPFAM" id="SSF50630">
    <property type="entry name" value="Acid proteases"/>
    <property type="match status" value="1"/>
</dbReference>
<feature type="signal peptide" evidence="7">
    <location>
        <begin position="1"/>
        <end position="21"/>
    </location>
</feature>
<dbReference type="Pfam" id="PF26113">
    <property type="entry name" value="GH16_XgeA"/>
    <property type="match status" value="1"/>
</dbReference>
<dbReference type="InterPro" id="IPR033121">
    <property type="entry name" value="PEPTIDASE_A1"/>
</dbReference>
<dbReference type="PANTHER" id="PTHR10963">
    <property type="entry name" value="GLYCOSYL HYDROLASE-RELATED"/>
    <property type="match status" value="1"/>
</dbReference>
<dbReference type="PROSITE" id="PS51762">
    <property type="entry name" value="GH16_2"/>
    <property type="match status" value="1"/>
</dbReference>
<dbReference type="GO" id="GO:0004190">
    <property type="term" value="F:aspartic-type endopeptidase activity"/>
    <property type="evidence" value="ECO:0007669"/>
    <property type="project" value="InterPro"/>
</dbReference>
<dbReference type="Proteomes" id="UP000664203">
    <property type="component" value="Unassembled WGS sequence"/>
</dbReference>
<dbReference type="FunFam" id="2.60.120.200:FF:000114">
    <property type="entry name" value="Probable endo-1,3(4)-beta-glucanase NFIA_089530"/>
    <property type="match status" value="1"/>
</dbReference>
<feature type="chain" id="PRO_5034889653" description="endo-1,3(4)-beta-glucanase" evidence="7">
    <location>
        <begin position="22"/>
        <end position="589"/>
    </location>
</feature>
<dbReference type="GO" id="GO:0052861">
    <property type="term" value="F:endo-1,3(4)-beta-glucanase activity"/>
    <property type="evidence" value="ECO:0007669"/>
    <property type="project" value="UniProtKB-EC"/>
</dbReference>
<dbReference type="SUPFAM" id="SSF49899">
    <property type="entry name" value="Concanavalin A-like lectins/glucanases"/>
    <property type="match status" value="1"/>
</dbReference>
<evidence type="ECO:0000313" key="11">
    <source>
        <dbReference type="Proteomes" id="UP000664203"/>
    </source>
</evidence>
<reference evidence="10" key="1">
    <citation type="submission" date="2021-03" db="EMBL/GenBank/DDBJ databases">
        <authorList>
            <person name="Tagirdzhanova G."/>
        </authorList>
    </citation>
    <scope>NUCLEOTIDE SEQUENCE</scope>
</reference>
<comment type="catalytic activity">
    <reaction evidence="1">
        <text>Endohydrolysis of (1-&gt;3)- or (1-&gt;4)-linkages in beta-D-glucans when the glucose residue whose reducing group is involved in the linkage to be hydrolyzed is itself substituted at C-3.</text>
        <dbReference type="EC" id="3.2.1.6"/>
    </reaction>
</comment>
<dbReference type="OrthoDB" id="192832at2759"/>
<feature type="domain" description="Peptidase A1" evidence="9">
    <location>
        <begin position="249"/>
        <end position="575"/>
    </location>
</feature>
<comment type="caution">
    <text evidence="10">The sequence shown here is derived from an EMBL/GenBank/DDBJ whole genome shotgun (WGS) entry which is preliminary data.</text>
</comment>
<keyword evidence="5" id="KW-0378">Hydrolase</keyword>
<dbReference type="AlphaFoldDB" id="A0A8H3IV78"/>
<dbReference type="GO" id="GO:0009251">
    <property type="term" value="P:glucan catabolic process"/>
    <property type="evidence" value="ECO:0007669"/>
    <property type="project" value="TreeGrafter"/>
</dbReference>
<name>A0A8H3IV78_9LECA</name>
<dbReference type="Pfam" id="PF00026">
    <property type="entry name" value="Asp"/>
    <property type="match status" value="1"/>
</dbReference>
<evidence type="ECO:0000256" key="7">
    <source>
        <dbReference type="SAM" id="SignalP"/>
    </source>
</evidence>
<evidence type="ECO:0000256" key="3">
    <source>
        <dbReference type="ARBA" id="ARBA00007447"/>
    </source>
</evidence>
<sequence length="589" mass="62663">MRSHGITSLFALTTLLRVSIAGYVLTDSYERDNFFDAFTPFTEADPTAGFVQYVDYVAAMQNKMIGAVGNYGNATYMGVDYNSTSDTGRQSVRITSKQAFNGGLFLADIAHMPGGICGVWPAFWLVGPNWPSMGEIDIIEGVNAATTNTMTLHTSSGCSIQKSGMSGTANTTDCDTNAPEQPKNAGCGVLSTDTSNFGAGFNAIGGGVYATEWTSDAISIWFFPRTSIPADITASTPDTSTWGTPLANYAGNCNISTHFQNMNIVFDTTFCGAWAGQVWTQGTCKEMADTCEAYVQENASVFQDAYWLVNSVRVYQEGSTGISIIWQSYPILAVLVIAPIIEALYLCPHGAGAVACLLTPGQPPGGNGPVDTLFNQVWPVGIVKVGTNYNQSFEALFDTEKGTPLHHNDTIGCASNLTVNGLVYTDNVAFDDFTAKNIRALAVSGTDHLDAVVDMKPKPPIVDTGTPYIIAPHKAAFAIHFKIPGAVSADDTGHLWNYPCNTSEKYMPTLIISGANVSIAPEDLNMGSGAGDRMCQSAIRGSTAATAPTGWVLGSPWLRSFYTVFDWGAPTTGNEVGKKASVKFASAVH</sequence>
<dbReference type="GO" id="GO:0006508">
    <property type="term" value="P:proteolysis"/>
    <property type="evidence" value="ECO:0007669"/>
    <property type="project" value="InterPro"/>
</dbReference>
<protein>
    <recommendedName>
        <fullName evidence="4">endo-1,3(4)-beta-glucanase</fullName>
        <ecNumber evidence="4">3.2.1.6</ecNumber>
    </recommendedName>
</protein>
<comment type="similarity">
    <text evidence="3">Belongs to the peptidase A1 family.</text>
</comment>
<dbReference type="EC" id="3.2.1.6" evidence="4"/>
<accession>A0A8H3IV78</accession>
<dbReference type="EMBL" id="CAJPDR010000268">
    <property type="protein sequence ID" value="CAF9929435.1"/>
    <property type="molecule type" value="Genomic_DNA"/>
</dbReference>
<organism evidence="10 11">
    <name type="scientific">Alectoria fallacina</name>
    <dbReference type="NCBI Taxonomy" id="1903189"/>
    <lineage>
        <taxon>Eukaryota</taxon>
        <taxon>Fungi</taxon>
        <taxon>Dikarya</taxon>
        <taxon>Ascomycota</taxon>
        <taxon>Pezizomycotina</taxon>
        <taxon>Lecanoromycetes</taxon>
        <taxon>OSLEUM clade</taxon>
        <taxon>Lecanoromycetidae</taxon>
        <taxon>Lecanorales</taxon>
        <taxon>Lecanorineae</taxon>
        <taxon>Parmeliaceae</taxon>
        <taxon>Alectoria</taxon>
    </lineage>
</organism>
<keyword evidence="7" id="KW-0732">Signal</keyword>
<dbReference type="InterPro" id="IPR001461">
    <property type="entry name" value="Aspartic_peptidase_A1"/>
</dbReference>
<dbReference type="CDD" id="cd02181">
    <property type="entry name" value="GH16_fungal_Lam16A_glucanase"/>
    <property type="match status" value="1"/>
</dbReference>
<comment type="similarity">
    <text evidence="2">Belongs to the glycosyl hydrolase 16 family.</text>
</comment>
<dbReference type="PROSITE" id="PS51767">
    <property type="entry name" value="PEPTIDASE_A1"/>
    <property type="match status" value="1"/>
</dbReference>
<dbReference type="InterPro" id="IPR013320">
    <property type="entry name" value="ConA-like_dom_sf"/>
</dbReference>
<dbReference type="PANTHER" id="PTHR10963:SF24">
    <property type="entry name" value="GLYCOSIDASE C21B10.07-RELATED"/>
    <property type="match status" value="1"/>
</dbReference>
<evidence type="ECO:0000256" key="6">
    <source>
        <dbReference type="ARBA" id="ARBA00023295"/>
    </source>
</evidence>
<dbReference type="Gene3D" id="2.40.70.10">
    <property type="entry name" value="Acid Proteases"/>
    <property type="match status" value="1"/>
</dbReference>
<evidence type="ECO:0000256" key="4">
    <source>
        <dbReference type="ARBA" id="ARBA00012599"/>
    </source>
</evidence>
<evidence type="ECO:0000256" key="1">
    <source>
        <dbReference type="ARBA" id="ARBA00000124"/>
    </source>
</evidence>
<gene>
    <name evidence="10" type="ORF">ALECFALPRED_004322</name>
</gene>
<dbReference type="InterPro" id="IPR021109">
    <property type="entry name" value="Peptidase_aspartic_dom_sf"/>
</dbReference>
<keyword evidence="11" id="KW-1185">Reference proteome</keyword>
<dbReference type="InterPro" id="IPR000757">
    <property type="entry name" value="Beta-glucanase-like"/>
</dbReference>
<evidence type="ECO:0000313" key="10">
    <source>
        <dbReference type="EMBL" id="CAF9929435.1"/>
    </source>
</evidence>
<evidence type="ECO:0000256" key="2">
    <source>
        <dbReference type="ARBA" id="ARBA00006865"/>
    </source>
</evidence>
<evidence type="ECO:0000256" key="5">
    <source>
        <dbReference type="ARBA" id="ARBA00022801"/>
    </source>
</evidence>